<accession>A0A438FUG0</accession>
<reference evidence="1 2" key="1">
    <citation type="journal article" date="2018" name="PLoS Genet.">
        <title>Population sequencing reveals clonal diversity and ancestral inbreeding in the grapevine cultivar Chardonnay.</title>
        <authorList>
            <person name="Roach M.J."/>
            <person name="Johnson D.L."/>
            <person name="Bohlmann J."/>
            <person name="van Vuuren H.J."/>
            <person name="Jones S.J."/>
            <person name="Pretorius I.S."/>
            <person name="Schmidt S.A."/>
            <person name="Borneman A.R."/>
        </authorList>
    </citation>
    <scope>NUCLEOTIDE SEQUENCE [LARGE SCALE GENOMIC DNA]</scope>
    <source>
        <strain evidence="2">cv. Chardonnay</strain>
        <tissue evidence="1">Leaf</tissue>
    </source>
</reference>
<evidence type="ECO:0000313" key="1">
    <source>
        <dbReference type="EMBL" id="RVW63590.1"/>
    </source>
</evidence>
<dbReference type="Proteomes" id="UP000288805">
    <property type="component" value="Unassembled WGS sequence"/>
</dbReference>
<comment type="caution">
    <text evidence="1">The sequence shown here is derived from an EMBL/GenBank/DDBJ whole genome shotgun (WGS) entry which is preliminary data.</text>
</comment>
<protein>
    <submittedName>
        <fullName evidence="1">Uncharacterized protein</fullName>
    </submittedName>
</protein>
<dbReference type="EMBL" id="QGNW01000736">
    <property type="protein sequence ID" value="RVW63590.1"/>
    <property type="molecule type" value="Genomic_DNA"/>
</dbReference>
<organism evidence="1 2">
    <name type="scientific">Vitis vinifera</name>
    <name type="common">Grape</name>
    <dbReference type="NCBI Taxonomy" id="29760"/>
    <lineage>
        <taxon>Eukaryota</taxon>
        <taxon>Viridiplantae</taxon>
        <taxon>Streptophyta</taxon>
        <taxon>Embryophyta</taxon>
        <taxon>Tracheophyta</taxon>
        <taxon>Spermatophyta</taxon>
        <taxon>Magnoliopsida</taxon>
        <taxon>eudicotyledons</taxon>
        <taxon>Gunneridae</taxon>
        <taxon>Pentapetalae</taxon>
        <taxon>rosids</taxon>
        <taxon>Vitales</taxon>
        <taxon>Vitaceae</taxon>
        <taxon>Viteae</taxon>
        <taxon>Vitis</taxon>
    </lineage>
</organism>
<sequence length="165" mass="17884">MFWRVLIFCLCRAEHKYCPTNASERSLKLSTELGVHDVIEGIVGPIVCGKLWYEESLGLVMGDMRAKGRGEHVIQPFADGANGWLVWRFLPAGRSASDRGRGARVVATGGLDLPVESELSSRGARGIGVRGSWGLALYAPGTTTVDPGYIDSGSGFEFATWPLER</sequence>
<evidence type="ECO:0000313" key="2">
    <source>
        <dbReference type="Proteomes" id="UP000288805"/>
    </source>
</evidence>
<name>A0A438FUG0_VITVI</name>
<gene>
    <name evidence="1" type="ORF">CK203_057382</name>
</gene>
<dbReference type="AlphaFoldDB" id="A0A438FUG0"/>
<proteinExistence type="predicted"/>